<organism evidence="3 4">
    <name type="scientific">Brevibacillus fortis</name>
    <dbReference type="NCBI Taxonomy" id="2126352"/>
    <lineage>
        <taxon>Bacteria</taxon>
        <taxon>Bacillati</taxon>
        <taxon>Bacillota</taxon>
        <taxon>Bacilli</taxon>
        <taxon>Bacillales</taxon>
        <taxon>Paenibacillaceae</taxon>
        <taxon>Brevibacillus</taxon>
    </lineage>
</organism>
<comment type="caution">
    <text evidence="3">The sequence shown here is derived from an EMBL/GenBank/DDBJ whole genome shotgun (WGS) entry which is preliminary data.</text>
</comment>
<accession>A0A2P7VHG7</accession>
<evidence type="ECO:0000259" key="1">
    <source>
        <dbReference type="Pfam" id="PF08874"/>
    </source>
</evidence>
<sequence length="278" mass="31736">MNKFHICFGPSSYGTLRSVFHKQNLLQTESIIRIDDDFSVGPLHRLETANGMNERIEWIHSFFKQVEGVSPEDMSTLKAYLLRNLTLPSQIPDGTNVILWHGQNASDAIGMSYAVSMLQDKNLSFETIDVTAFSVDSDYKLKDLDGNEESYVLKSVAALPPRLVMDAYQVKKDMAAPLVQNLILEWEKWSHSDESMLRVFKQGEVLAVSEDFYDASLLEHASKKFQKAARVIGTVMGESDQCIGDTYLIHRVHELIKKRLLEYRGELMPLHRLEIRLK</sequence>
<dbReference type="Proteomes" id="UP000240419">
    <property type="component" value="Unassembled WGS sequence"/>
</dbReference>
<evidence type="ECO:0008006" key="5">
    <source>
        <dbReference type="Google" id="ProtNLM"/>
    </source>
</evidence>
<dbReference type="InterPro" id="IPR014973">
    <property type="entry name" value="DUF1835"/>
</dbReference>
<proteinExistence type="predicted"/>
<dbReference type="AlphaFoldDB" id="A0A2P7VHG7"/>
<dbReference type="OrthoDB" id="343110at2"/>
<dbReference type="EMBL" id="PXZM01000006">
    <property type="protein sequence ID" value="PSJ98655.1"/>
    <property type="molecule type" value="Genomic_DNA"/>
</dbReference>
<evidence type="ECO:0000313" key="3">
    <source>
        <dbReference type="EMBL" id="PSJ98655.1"/>
    </source>
</evidence>
<dbReference type="Pfam" id="PF12395">
    <property type="entry name" value="DUF3658"/>
    <property type="match status" value="1"/>
</dbReference>
<name>A0A2P7VHG7_9BACL</name>
<dbReference type="RefSeq" id="WP_106837944.1">
    <property type="nucleotide sequence ID" value="NZ_JBCNIW010000026.1"/>
</dbReference>
<feature type="domain" description="DUF1835" evidence="1">
    <location>
        <begin position="5"/>
        <end position="129"/>
    </location>
</feature>
<feature type="domain" description="DUF3658" evidence="2">
    <location>
        <begin position="178"/>
        <end position="269"/>
    </location>
</feature>
<protein>
    <recommendedName>
        <fullName evidence="5">DUF1835 domain-containing protein</fullName>
    </recommendedName>
</protein>
<reference evidence="3 4" key="1">
    <citation type="submission" date="2018-03" db="EMBL/GenBank/DDBJ databases">
        <title>Brevisbacillus phylogenomics.</title>
        <authorList>
            <person name="Dunlap C."/>
        </authorList>
    </citation>
    <scope>NUCLEOTIDE SEQUENCE [LARGE SCALE GENOMIC DNA]</scope>
    <source>
        <strain evidence="3 4">NRRL NRS-1210</strain>
    </source>
</reference>
<gene>
    <name evidence="3" type="ORF">C7R93_05965</name>
</gene>
<dbReference type="InterPro" id="IPR022123">
    <property type="entry name" value="DUF3658"/>
</dbReference>
<dbReference type="Pfam" id="PF08874">
    <property type="entry name" value="DUF1835"/>
    <property type="match status" value="1"/>
</dbReference>
<keyword evidence="4" id="KW-1185">Reference proteome</keyword>
<evidence type="ECO:0000259" key="2">
    <source>
        <dbReference type="Pfam" id="PF12395"/>
    </source>
</evidence>
<evidence type="ECO:0000313" key="4">
    <source>
        <dbReference type="Proteomes" id="UP000240419"/>
    </source>
</evidence>